<evidence type="ECO:0000256" key="1">
    <source>
        <dbReference type="ARBA" id="ARBA00022912"/>
    </source>
</evidence>
<accession>A0A7G2EQP7</accession>
<dbReference type="SUPFAM" id="SSF49562">
    <property type="entry name" value="C2 domain (Calcium/lipid-binding domain, CaLB)"/>
    <property type="match status" value="1"/>
</dbReference>
<organism evidence="3 4">
    <name type="scientific">Arabidopsis thaliana</name>
    <name type="common">Mouse-ear cress</name>
    <dbReference type="NCBI Taxonomy" id="3702"/>
    <lineage>
        <taxon>Eukaryota</taxon>
        <taxon>Viridiplantae</taxon>
        <taxon>Streptophyta</taxon>
        <taxon>Embryophyta</taxon>
        <taxon>Tracheophyta</taxon>
        <taxon>Spermatophyta</taxon>
        <taxon>Magnoliopsida</taxon>
        <taxon>eudicotyledons</taxon>
        <taxon>Gunneridae</taxon>
        <taxon>Pentapetalae</taxon>
        <taxon>rosids</taxon>
        <taxon>malvids</taxon>
        <taxon>Brassicales</taxon>
        <taxon>Brassicaceae</taxon>
        <taxon>Camelineae</taxon>
        <taxon>Arabidopsis</taxon>
    </lineage>
</organism>
<dbReference type="GO" id="GO:0004721">
    <property type="term" value="F:phosphoprotein phosphatase activity"/>
    <property type="evidence" value="ECO:0007669"/>
    <property type="project" value="UniProtKB-KW"/>
</dbReference>
<reference evidence="3 4" key="1">
    <citation type="submission" date="2020-09" db="EMBL/GenBank/DDBJ databases">
        <authorList>
            <person name="Ashkenazy H."/>
        </authorList>
    </citation>
    <scope>NUCLEOTIDE SEQUENCE [LARGE SCALE GENOMIC DNA]</scope>
    <source>
        <strain evidence="4">cv. Cdm-0</strain>
    </source>
</reference>
<dbReference type="InterPro" id="IPR014020">
    <property type="entry name" value="Tensin_C2-dom"/>
</dbReference>
<dbReference type="PROSITE" id="PS51182">
    <property type="entry name" value="C2_TENSIN"/>
    <property type="match status" value="1"/>
</dbReference>
<dbReference type="InterPro" id="IPR035892">
    <property type="entry name" value="C2_domain_sf"/>
</dbReference>
<evidence type="ECO:0000313" key="3">
    <source>
        <dbReference type="EMBL" id="CAD5324620.1"/>
    </source>
</evidence>
<protein>
    <submittedName>
        <fullName evidence="3">(thale cress) hypothetical protein</fullName>
    </submittedName>
</protein>
<keyword evidence="1" id="KW-0904">Protein phosphatase</keyword>
<dbReference type="Pfam" id="PF10409">
    <property type="entry name" value="PTEN_C2"/>
    <property type="match status" value="1"/>
</dbReference>
<dbReference type="Gene3D" id="2.60.40.1110">
    <property type="match status" value="1"/>
</dbReference>
<gene>
    <name evidence="3" type="ORF">AT9943_LOCUS12504</name>
</gene>
<name>A0A7G2EQP7_ARATH</name>
<dbReference type="SMART" id="SM01326">
    <property type="entry name" value="PTEN_C2"/>
    <property type="match status" value="1"/>
</dbReference>
<dbReference type="Proteomes" id="UP000516314">
    <property type="component" value="Chromosome 3"/>
</dbReference>
<dbReference type="PANTHER" id="PTHR45733">
    <property type="entry name" value="FORMIN-J"/>
    <property type="match status" value="1"/>
</dbReference>
<proteinExistence type="predicted"/>
<feature type="domain" description="C2 tensin-type" evidence="2">
    <location>
        <begin position="24"/>
        <end position="163"/>
    </location>
</feature>
<evidence type="ECO:0000259" key="2">
    <source>
        <dbReference type="PROSITE" id="PS51182"/>
    </source>
</evidence>
<keyword evidence="1" id="KW-0378">Hydrolase</keyword>
<dbReference type="InterPro" id="IPR051144">
    <property type="entry name" value="Formin_homology_domain"/>
</dbReference>
<dbReference type="PANTHER" id="PTHR45733:SF8">
    <property type="entry name" value="FORMIN-J"/>
    <property type="match status" value="1"/>
</dbReference>
<sequence length="165" mass="18966">MSEELRFLQYISRRNVGSQWPPLDQALTLDCVNLRLIPDFDGEGGCLPIFRIYGQDPFMASDQTSKVLFSMPKRSKAVRQYKQADCELVKIDINCHILGDVVLECITLGSDLEREEMMFRVVFNTAFLRSNILTLNRGEIDVLLNTTDRFPKDFSAEVTTYLLFL</sequence>
<dbReference type="EMBL" id="LR881468">
    <property type="protein sequence ID" value="CAD5324620.1"/>
    <property type="molecule type" value="Genomic_DNA"/>
</dbReference>
<evidence type="ECO:0000313" key="4">
    <source>
        <dbReference type="Proteomes" id="UP000516314"/>
    </source>
</evidence>
<dbReference type="AlphaFoldDB" id="A0A7G2EQP7"/>